<dbReference type="GO" id="GO:0016787">
    <property type="term" value="F:hydrolase activity"/>
    <property type="evidence" value="ECO:0007669"/>
    <property type="project" value="UniProtKB-KW"/>
</dbReference>
<protein>
    <submittedName>
        <fullName evidence="2">Acyl-CoA thioesterase</fullName>
        <ecNumber evidence="2">3.1.2.-</ecNumber>
    </submittedName>
</protein>
<dbReference type="InterPro" id="IPR029069">
    <property type="entry name" value="HotDog_dom_sf"/>
</dbReference>
<dbReference type="CDD" id="cd00586">
    <property type="entry name" value="4HBT"/>
    <property type="match status" value="1"/>
</dbReference>
<feature type="region of interest" description="Disordered" evidence="1">
    <location>
        <begin position="1"/>
        <end position="23"/>
    </location>
</feature>
<dbReference type="EC" id="3.1.2.-" evidence="2"/>
<proteinExistence type="predicted"/>
<keyword evidence="3" id="KW-1185">Reference proteome</keyword>
<evidence type="ECO:0000313" key="2">
    <source>
        <dbReference type="EMBL" id="MFC4426826.1"/>
    </source>
</evidence>
<dbReference type="RefSeq" id="WP_380039702.1">
    <property type="nucleotide sequence ID" value="NZ_JBHSEH010000012.1"/>
</dbReference>
<dbReference type="Proteomes" id="UP001595998">
    <property type="component" value="Unassembled WGS sequence"/>
</dbReference>
<dbReference type="PANTHER" id="PTHR31793:SF24">
    <property type="entry name" value="LONG-CHAIN ACYL-COA THIOESTERASE FADM"/>
    <property type="match status" value="1"/>
</dbReference>
<organism evidence="2 3">
    <name type="scientific">Deinococcus navajonensis</name>
    <dbReference type="NCBI Taxonomy" id="309884"/>
    <lineage>
        <taxon>Bacteria</taxon>
        <taxon>Thermotogati</taxon>
        <taxon>Deinococcota</taxon>
        <taxon>Deinococci</taxon>
        <taxon>Deinococcales</taxon>
        <taxon>Deinococcaceae</taxon>
        <taxon>Deinococcus</taxon>
    </lineage>
</organism>
<sequence length="158" mass="17720">MSDPSPVAPSVSAVSPGRASGRIPDLNWQDAHRASIQMRYSDIDTNHHVNNGRYGEYLENARIMLMRDVGLWARGERTVLARMELDYVQEIRAGQDLIVESLIERLGRTSWTVVARILADGVPCAFSRAVLVRVNPQHQPEPLPEWAREALGTLLVRP</sequence>
<dbReference type="EMBL" id="JBHSEH010000012">
    <property type="protein sequence ID" value="MFC4426826.1"/>
    <property type="molecule type" value="Genomic_DNA"/>
</dbReference>
<comment type="caution">
    <text evidence="2">The sequence shown here is derived from an EMBL/GenBank/DDBJ whole genome shotgun (WGS) entry which is preliminary data.</text>
</comment>
<evidence type="ECO:0000256" key="1">
    <source>
        <dbReference type="SAM" id="MobiDB-lite"/>
    </source>
</evidence>
<dbReference type="Pfam" id="PF13279">
    <property type="entry name" value="4HBT_2"/>
    <property type="match status" value="1"/>
</dbReference>
<evidence type="ECO:0000313" key="3">
    <source>
        <dbReference type="Proteomes" id="UP001595998"/>
    </source>
</evidence>
<dbReference type="Gene3D" id="3.10.129.10">
    <property type="entry name" value="Hotdog Thioesterase"/>
    <property type="match status" value="1"/>
</dbReference>
<accession>A0ABV8XMM5</accession>
<keyword evidence="2" id="KW-0378">Hydrolase</keyword>
<name>A0ABV8XMM5_9DEIO</name>
<dbReference type="PANTHER" id="PTHR31793">
    <property type="entry name" value="4-HYDROXYBENZOYL-COA THIOESTERASE FAMILY MEMBER"/>
    <property type="match status" value="1"/>
</dbReference>
<reference evidence="3" key="1">
    <citation type="journal article" date="2019" name="Int. J. Syst. Evol. Microbiol.">
        <title>The Global Catalogue of Microorganisms (GCM) 10K type strain sequencing project: providing services to taxonomists for standard genome sequencing and annotation.</title>
        <authorList>
            <consortium name="The Broad Institute Genomics Platform"/>
            <consortium name="The Broad Institute Genome Sequencing Center for Infectious Disease"/>
            <person name="Wu L."/>
            <person name="Ma J."/>
        </authorList>
    </citation>
    <scope>NUCLEOTIDE SEQUENCE [LARGE SCALE GENOMIC DNA]</scope>
    <source>
        <strain evidence="3">CCUG 56029</strain>
    </source>
</reference>
<feature type="compositionally biased region" description="Low complexity" evidence="1">
    <location>
        <begin position="1"/>
        <end position="16"/>
    </location>
</feature>
<dbReference type="InterPro" id="IPR050563">
    <property type="entry name" value="4-hydroxybenzoyl-CoA_TE"/>
</dbReference>
<dbReference type="SUPFAM" id="SSF54637">
    <property type="entry name" value="Thioesterase/thiol ester dehydrase-isomerase"/>
    <property type="match status" value="1"/>
</dbReference>
<gene>
    <name evidence="2" type="ORF">ACFOZ9_11460</name>
</gene>